<protein>
    <submittedName>
        <fullName evidence="3">Uncharacterized protein</fullName>
    </submittedName>
</protein>
<dbReference type="Proteomes" id="UP000006591">
    <property type="component" value="Chromosome 1"/>
</dbReference>
<name>A0A0E0FV31_ORYNI</name>
<evidence type="ECO:0000313" key="3">
    <source>
        <dbReference type="EnsemblPlants" id="ONIVA01G40420.1"/>
    </source>
</evidence>
<accession>A0A0E0FV31</accession>
<feature type="region of interest" description="Disordered" evidence="1">
    <location>
        <begin position="1"/>
        <end position="49"/>
    </location>
</feature>
<reference evidence="3" key="1">
    <citation type="submission" date="2015-04" db="UniProtKB">
        <authorList>
            <consortium name="EnsemblPlants"/>
        </authorList>
    </citation>
    <scope>IDENTIFICATION</scope>
    <source>
        <strain evidence="3">SL10</strain>
    </source>
</reference>
<keyword evidence="4" id="KW-1185">Reference proteome</keyword>
<feature type="transmembrane region" description="Helical" evidence="2">
    <location>
        <begin position="114"/>
        <end position="136"/>
    </location>
</feature>
<evidence type="ECO:0000313" key="4">
    <source>
        <dbReference type="Proteomes" id="UP000006591"/>
    </source>
</evidence>
<evidence type="ECO:0000256" key="1">
    <source>
        <dbReference type="SAM" id="MobiDB-lite"/>
    </source>
</evidence>
<proteinExistence type="predicted"/>
<keyword evidence="2" id="KW-0812">Transmembrane</keyword>
<keyword evidence="2" id="KW-1133">Transmembrane helix</keyword>
<feature type="compositionally biased region" description="Polar residues" evidence="1">
    <location>
        <begin position="19"/>
        <end position="42"/>
    </location>
</feature>
<feature type="compositionally biased region" description="Basic and acidic residues" evidence="1">
    <location>
        <begin position="156"/>
        <end position="172"/>
    </location>
</feature>
<evidence type="ECO:0000256" key="2">
    <source>
        <dbReference type="SAM" id="Phobius"/>
    </source>
</evidence>
<reference evidence="3" key="2">
    <citation type="submission" date="2018-04" db="EMBL/GenBank/DDBJ databases">
        <title>OnivRS2 (Oryza nivara Reference Sequence Version 2).</title>
        <authorList>
            <person name="Zhang J."/>
            <person name="Kudrna D."/>
            <person name="Lee S."/>
            <person name="Talag J."/>
            <person name="Rajasekar S."/>
            <person name="Welchert J."/>
            <person name="Hsing Y.-I."/>
            <person name="Wing R.A."/>
        </authorList>
    </citation>
    <scope>NUCLEOTIDE SEQUENCE [LARGE SCALE GENOMIC DNA]</scope>
</reference>
<dbReference type="EnsemblPlants" id="ONIVA01G40420.1">
    <property type="protein sequence ID" value="ONIVA01G40420.1"/>
    <property type="gene ID" value="ONIVA01G40420"/>
</dbReference>
<feature type="region of interest" description="Disordered" evidence="1">
    <location>
        <begin position="141"/>
        <end position="179"/>
    </location>
</feature>
<keyword evidence="2" id="KW-0472">Membrane</keyword>
<organism evidence="3">
    <name type="scientific">Oryza nivara</name>
    <name type="common">Indian wild rice</name>
    <name type="synonym">Oryza sativa f. spontanea</name>
    <dbReference type="NCBI Taxonomy" id="4536"/>
    <lineage>
        <taxon>Eukaryota</taxon>
        <taxon>Viridiplantae</taxon>
        <taxon>Streptophyta</taxon>
        <taxon>Embryophyta</taxon>
        <taxon>Tracheophyta</taxon>
        <taxon>Spermatophyta</taxon>
        <taxon>Magnoliopsida</taxon>
        <taxon>Liliopsida</taxon>
        <taxon>Poales</taxon>
        <taxon>Poaceae</taxon>
        <taxon>BOP clade</taxon>
        <taxon>Oryzoideae</taxon>
        <taxon>Oryzeae</taxon>
        <taxon>Oryzinae</taxon>
        <taxon>Oryza</taxon>
    </lineage>
</organism>
<sequence length="199" mass="21523">MGEVEKRAEMGNALAPPATKQSRSSRALHSRQGLSTNRNGVLTPTPPHHSTVAAADAMKAPALFHVYCEAMKLLHSCRSGRRKGRASSKCSPLATHSIHSCTRWKKKGRRSKRVGAAIKAIYSIPVVVVVVAAGVVRQQAGPRLTPTHTPPPLLKNVDENRDPNSRSRESCTKRASTTIPSVRPSLRLLLLPPQASLVK</sequence>
<dbReference type="Gramene" id="ONIVA01G40420.1">
    <property type="protein sequence ID" value="ONIVA01G40420.1"/>
    <property type="gene ID" value="ONIVA01G40420"/>
</dbReference>
<dbReference type="HOGENOM" id="CLU_1374164_0_0_1"/>
<dbReference type="AlphaFoldDB" id="A0A0E0FV31"/>